<keyword evidence="2" id="KW-1185">Reference proteome</keyword>
<gene>
    <name evidence="1" type="ORF">EW146_g9659</name>
</gene>
<dbReference type="AlphaFoldDB" id="A0A4S4L4L2"/>
<comment type="caution">
    <text evidence="1">The sequence shown here is derived from an EMBL/GenBank/DDBJ whole genome shotgun (WGS) entry which is preliminary data.</text>
</comment>
<dbReference type="EMBL" id="SGPL01000896">
    <property type="protein sequence ID" value="THH06284.1"/>
    <property type="molecule type" value="Genomic_DNA"/>
</dbReference>
<reference evidence="1 2" key="1">
    <citation type="submission" date="2019-02" db="EMBL/GenBank/DDBJ databases">
        <title>Genome sequencing of the rare red list fungi Bondarzewia mesenterica.</title>
        <authorList>
            <person name="Buettner E."/>
            <person name="Kellner H."/>
        </authorList>
    </citation>
    <scope>NUCLEOTIDE SEQUENCE [LARGE SCALE GENOMIC DNA]</scope>
    <source>
        <strain evidence="1 2">DSM 108281</strain>
    </source>
</reference>
<accession>A0A4S4L4L2</accession>
<name>A0A4S4L4L2_9AGAM</name>
<organism evidence="1 2">
    <name type="scientific">Bondarzewia mesenterica</name>
    <dbReference type="NCBI Taxonomy" id="1095465"/>
    <lineage>
        <taxon>Eukaryota</taxon>
        <taxon>Fungi</taxon>
        <taxon>Dikarya</taxon>
        <taxon>Basidiomycota</taxon>
        <taxon>Agaricomycotina</taxon>
        <taxon>Agaricomycetes</taxon>
        <taxon>Russulales</taxon>
        <taxon>Bondarzewiaceae</taxon>
        <taxon>Bondarzewia</taxon>
    </lineage>
</organism>
<protein>
    <submittedName>
        <fullName evidence="1">Uncharacterized protein</fullName>
    </submittedName>
</protein>
<sequence>MSMSPAPSLSLSLSSSDAYGTPMNWNDELLISQHPHSPLVSLINVTCSPFLIATGDSTHYTTSSLSYLSTYSSLQDWAGDVASMQSPIAAPLDFGYWGGKAALEQPALQLQQYGGYDGGTEAYVGVYGYEYGGCEGLGIEMGMGIGVGVAAGQQLHPYA</sequence>
<evidence type="ECO:0000313" key="1">
    <source>
        <dbReference type="EMBL" id="THH06284.1"/>
    </source>
</evidence>
<proteinExistence type="predicted"/>
<evidence type="ECO:0000313" key="2">
    <source>
        <dbReference type="Proteomes" id="UP000310158"/>
    </source>
</evidence>
<dbReference type="Proteomes" id="UP000310158">
    <property type="component" value="Unassembled WGS sequence"/>
</dbReference>